<feature type="domain" description="PrcB C-terminal" evidence="1">
    <location>
        <begin position="32"/>
        <end position="93"/>
    </location>
</feature>
<organism evidence="2 3">
    <name type="scientific">Caldalkalibacillus horti</name>
    <dbReference type="NCBI Taxonomy" id="77523"/>
    <lineage>
        <taxon>Bacteria</taxon>
        <taxon>Bacillati</taxon>
        <taxon>Bacillota</taxon>
        <taxon>Bacilli</taxon>
        <taxon>Bacillales</taxon>
        <taxon>Bacillaceae</taxon>
        <taxon>Caldalkalibacillus</taxon>
    </lineage>
</organism>
<comment type="caution">
    <text evidence="2">The sequence shown here is derived from an EMBL/GenBank/DDBJ whole genome shotgun (WGS) entry which is preliminary data.</text>
</comment>
<keyword evidence="3" id="KW-1185">Reference proteome</keyword>
<reference evidence="2 3" key="1">
    <citation type="submission" date="2023-07" db="EMBL/GenBank/DDBJ databases">
        <title>Genomic Encyclopedia of Type Strains, Phase IV (KMG-IV): sequencing the most valuable type-strain genomes for metagenomic binning, comparative biology and taxonomic classification.</title>
        <authorList>
            <person name="Goeker M."/>
        </authorList>
    </citation>
    <scope>NUCLEOTIDE SEQUENCE [LARGE SCALE GENOMIC DNA]</scope>
    <source>
        <strain evidence="2 3">DSM 12751</strain>
    </source>
</reference>
<name>A0ABT9W3M9_9BACI</name>
<proteinExistence type="predicted"/>
<dbReference type="RefSeq" id="WP_307397117.1">
    <property type="nucleotide sequence ID" value="NZ_BAAADK010000049.1"/>
</dbReference>
<evidence type="ECO:0000313" key="3">
    <source>
        <dbReference type="Proteomes" id="UP001235840"/>
    </source>
</evidence>
<protein>
    <recommendedName>
        <fullName evidence="1">PrcB C-terminal domain-containing protein</fullName>
    </recommendedName>
</protein>
<gene>
    <name evidence="2" type="ORF">J2S11_003790</name>
</gene>
<evidence type="ECO:0000313" key="2">
    <source>
        <dbReference type="EMBL" id="MDQ0167861.1"/>
    </source>
</evidence>
<dbReference type="EMBL" id="JAUSTY010000020">
    <property type="protein sequence ID" value="MDQ0167861.1"/>
    <property type="molecule type" value="Genomic_DNA"/>
</dbReference>
<dbReference type="InterPro" id="IPR025748">
    <property type="entry name" value="PrcB_C_dom"/>
</dbReference>
<dbReference type="Pfam" id="PF14343">
    <property type="entry name" value="PrcB_C"/>
    <property type="match status" value="1"/>
</dbReference>
<dbReference type="Proteomes" id="UP001235840">
    <property type="component" value="Unassembled WGS sequence"/>
</dbReference>
<evidence type="ECO:0000259" key="1">
    <source>
        <dbReference type="Pfam" id="PF14343"/>
    </source>
</evidence>
<accession>A0ABT9W3M9</accession>
<sequence>MTHFHYPEVVQKELERITHTGGEKIVSDEGSTYIILGLGERRTGGYAIEVVDITEQAGPVNSFILVKAKEIKPAPDAFVTQAFTYPTLVYRIPYTTLPIRIEWVRFK</sequence>